<gene>
    <name evidence="2" type="ORF">ACFPOG_08390</name>
</gene>
<sequence length="154" mass="17489">MVLSLFLSISWILGGITIALKDKFPRQQFAFTWLVANFINTNLFYLLGEGAHLFELSRNPLYYVSFSLIQSVIIPIFIAIMINLRPIAQSASARAALHVGSILFLVGIEALTVSLTIISYSGIMKFIYFVSYKLILFYFLIFALSLFRRMCKPT</sequence>
<keyword evidence="1" id="KW-0812">Transmembrane</keyword>
<accession>A0ABW0K6F7</accession>
<keyword evidence="1" id="KW-1133">Transmembrane helix</keyword>
<evidence type="ECO:0000313" key="3">
    <source>
        <dbReference type="Proteomes" id="UP001596044"/>
    </source>
</evidence>
<proteinExistence type="predicted"/>
<name>A0ABW0K6F7_9BACL</name>
<comment type="caution">
    <text evidence="2">The sequence shown here is derived from an EMBL/GenBank/DDBJ whole genome shotgun (WGS) entry which is preliminary data.</text>
</comment>
<feature type="transmembrane region" description="Helical" evidence="1">
    <location>
        <begin position="61"/>
        <end position="84"/>
    </location>
</feature>
<keyword evidence="1" id="KW-0472">Membrane</keyword>
<keyword evidence="3" id="KW-1185">Reference proteome</keyword>
<evidence type="ECO:0008006" key="4">
    <source>
        <dbReference type="Google" id="ProtNLM"/>
    </source>
</evidence>
<dbReference type="Proteomes" id="UP001596044">
    <property type="component" value="Unassembled WGS sequence"/>
</dbReference>
<evidence type="ECO:0000313" key="2">
    <source>
        <dbReference type="EMBL" id="MFC5448277.1"/>
    </source>
</evidence>
<feature type="transmembrane region" description="Helical" evidence="1">
    <location>
        <begin position="96"/>
        <end position="120"/>
    </location>
</feature>
<reference evidence="3" key="1">
    <citation type="journal article" date="2019" name="Int. J. Syst. Evol. Microbiol.">
        <title>The Global Catalogue of Microorganisms (GCM) 10K type strain sequencing project: providing services to taxonomists for standard genome sequencing and annotation.</title>
        <authorList>
            <consortium name="The Broad Institute Genomics Platform"/>
            <consortium name="The Broad Institute Genome Sequencing Center for Infectious Disease"/>
            <person name="Wu L."/>
            <person name="Ma J."/>
        </authorList>
    </citation>
    <scope>NUCLEOTIDE SEQUENCE [LARGE SCALE GENOMIC DNA]</scope>
    <source>
        <strain evidence="3">KACC 11904</strain>
    </source>
</reference>
<dbReference type="EMBL" id="JBHSMJ010000009">
    <property type="protein sequence ID" value="MFC5448277.1"/>
    <property type="molecule type" value="Genomic_DNA"/>
</dbReference>
<organism evidence="2 3">
    <name type="scientific">Paenibacillus aestuarii</name>
    <dbReference type="NCBI Taxonomy" id="516965"/>
    <lineage>
        <taxon>Bacteria</taxon>
        <taxon>Bacillati</taxon>
        <taxon>Bacillota</taxon>
        <taxon>Bacilli</taxon>
        <taxon>Bacillales</taxon>
        <taxon>Paenibacillaceae</taxon>
        <taxon>Paenibacillus</taxon>
    </lineage>
</organism>
<evidence type="ECO:0000256" key="1">
    <source>
        <dbReference type="SAM" id="Phobius"/>
    </source>
</evidence>
<protein>
    <recommendedName>
        <fullName evidence="4">Histidine kinase N-terminal 7TM region domain-containing protein</fullName>
    </recommendedName>
</protein>
<dbReference type="RefSeq" id="WP_270878548.1">
    <property type="nucleotide sequence ID" value="NZ_JAQFVF010000020.1"/>
</dbReference>
<feature type="transmembrane region" description="Helical" evidence="1">
    <location>
        <begin position="126"/>
        <end position="147"/>
    </location>
</feature>